<feature type="compositionally biased region" description="Basic and acidic residues" evidence="2">
    <location>
        <begin position="11"/>
        <end position="41"/>
    </location>
</feature>
<keyword evidence="1" id="KW-0808">Transferase</keyword>
<evidence type="ECO:0000313" key="4">
    <source>
        <dbReference type="EMBL" id="KAG9453761.1"/>
    </source>
</evidence>
<gene>
    <name evidence="4" type="ORF">H6P81_006665</name>
</gene>
<keyword evidence="3" id="KW-0812">Transmembrane</keyword>
<comment type="caution">
    <text evidence="4">The sequence shown here is derived from an EMBL/GenBank/DDBJ whole genome shotgun (WGS) entry which is preliminary data.</text>
</comment>
<dbReference type="EMBL" id="JAINDJ010000003">
    <property type="protein sequence ID" value="KAG9453761.1"/>
    <property type="molecule type" value="Genomic_DNA"/>
</dbReference>
<evidence type="ECO:0000256" key="1">
    <source>
        <dbReference type="ARBA" id="ARBA00022679"/>
    </source>
</evidence>
<dbReference type="AlphaFoldDB" id="A0AAV7F0P4"/>
<evidence type="ECO:0000256" key="2">
    <source>
        <dbReference type="SAM" id="MobiDB-lite"/>
    </source>
</evidence>
<dbReference type="Proteomes" id="UP000825729">
    <property type="component" value="Unassembled WGS sequence"/>
</dbReference>
<sequence length="138" mass="15622">MSEATAPQPLDNRDVEQISQDAEARNDSMGEQSIRGEHSSGEQRTFSPRAADCNFPVTVYGSFLPRHIFYRLHAVCAYLRCIFVAICLLVMWPSFDVVVADQVSVIIPLSKLKSSMKQLSWRLEDEHVDKHSIARDIV</sequence>
<accession>A0AAV7F0P4</accession>
<dbReference type="GO" id="GO:0004378">
    <property type="term" value="F:GDP-Man:Man(1)GlcNAc(2)-PP-Dol alpha-1,3-mannosyltransferase activity"/>
    <property type="evidence" value="ECO:0007669"/>
    <property type="project" value="InterPro"/>
</dbReference>
<evidence type="ECO:0000313" key="5">
    <source>
        <dbReference type="Proteomes" id="UP000825729"/>
    </source>
</evidence>
<feature type="transmembrane region" description="Helical" evidence="3">
    <location>
        <begin position="72"/>
        <end position="92"/>
    </location>
</feature>
<name>A0AAV7F0P4_ARIFI</name>
<dbReference type="GO" id="GO:0012505">
    <property type="term" value="C:endomembrane system"/>
    <property type="evidence" value="ECO:0007669"/>
    <property type="project" value="TreeGrafter"/>
</dbReference>
<organism evidence="4 5">
    <name type="scientific">Aristolochia fimbriata</name>
    <name type="common">White veined hardy Dutchman's pipe vine</name>
    <dbReference type="NCBI Taxonomy" id="158543"/>
    <lineage>
        <taxon>Eukaryota</taxon>
        <taxon>Viridiplantae</taxon>
        <taxon>Streptophyta</taxon>
        <taxon>Embryophyta</taxon>
        <taxon>Tracheophyta</taxon>
        <taxon>Spermatophyta</taxon>
        <taxon>Magnoliopsida</taxon>
        <taxon>Magnoliidae</taxon>
        <taxon>Piperales</taxon>
        <taxon>Aristolochiaceae</taxon>
        <taxon>Aristolochia</taxon>
    </lineage>
</organism>
<keyword evidence="3" id="KW-1133">Transmembrane helix</keyword>
<dbReference type="PANTHER" id="PTHR45918">
    <property type="entry name" value="ALPHA-1,3/1,6-MANNOSYLTRANSFERASE ALG2"/>
    <property type="match status" value="1"/>
</dbReference>
<proteinExistence type="predicted"/>
<evidence type="ECO:0000256" key="3">
    <source>
        <dbReference type="SAM" id="Phobius"/>
    </source>
</evidence>
<feature type="region of interest" description="Disordered" evidence="2">
    <location>
        <begin position="1"/>
        <end position="47"/>
    </location>
</feature>
<keyword evidence="5" id="KW-1185">Reference proteome</keyword>
<reference evidence="4 5" key="1">
    <citation type="submission" date="2021-07" db="EMBL/GenBank/DDBJ databases">
        <title>The Aristolochia fimbriata genome: insights into angiosperm evolution, floral development and chemical biosynthesis.</title>
        <authorList>
            <person name="Jiao Y."/>
        </authorList>
    </citation>
    <scope>NUCLEOTIDE SEQUENCE [LARGE SCALE GENOMIC DNA]</scope>
    <source>
        <strain evidence="4">IBCAS-2021</strain>
        <tissue evidence="4">Leaf</tissue>
    </source>
</reference>
<protein>
    <submittedName>
        <fullName evidence="4">Uncharacterized protein</fullName>
    </submittedName>
</protein>
<keyword evidence="3" id="KW-0472">Membrane</keyword>
<dbReference type="PANTHER" id="PTHR45918:SF1">
    <property type="entry name" value="ALPHA-1,3_1,6-MANNOSYLTRANSFERASE ALG2"/>
    <property type="match status" value="1"/>
</dbReference>
<dbReference type="InterPro" id="IPR027054">
    <property type="entry name" value="ALG2"/>
</dbReference>